<dbReference type="Gene3D" id="3.40.50.300">
    <property type="entry name" value="P-loop containing nucleotide triphosphate hydrolases"/>
    <property type="match status" value="2"/>
</dbReference>
<keyword evidence="8" id="KW-0539">Nucleus</keyword>
<reference evidence="12" key="1">
    <citation type="submission" date="2016-06" db="UniProtKB">
        <authorList>
            <consortium name="WormBaseParasite"/>
        </authorList>
    </citation>
    <scope>IDENTIFICATION</scope>
</reference>
<name>A0A183AY33_9TREM</name>
<dbReference type="GO" id="GO:0002098">
    <property type="term" value="P:tRNA wobble uridine modification"/>
    <property type="evidence" value="ECO:0007669"/>
    <property type="project" value="InterPro"/>
</dbReference>
<sequence>MMIFLERLPDVIESVPEGPVETDSLRIAWRYNKLEDIDRTTISTPYLGHHFDLSSTMNSAERIQERDLEVATFSPDSSESLTKNLSNFILSLQKFLTSKCSSNIQRIGLRSRIHHYADYAYTITGFDGPTGKNTAYSDFDGLFTVTKLPWLGDGLEPISRPLTMDWAFKVKRRQFLLQVTRFLYSFPLFIAHILATSVPFILLIILVAKSGFFCKHQKFLRYP</sequence>
<proteinExistence type="inferred from homology"/>
<evidence type="ECO:0000256" key="7">
    <source>
        <dbReference type="ARBA" id="ARBA00022694"/>
    </source>
</evidence>
<dbReference type="InterPro" id="IPR008728">
    <property type="entry name" value="Elongator_complex_protein_4"/>
</dbReference>
<gene>
    <name evidence="10" type="ORF">ECPE_LOCUS11868</name>
</gene>
<reference evidence="10 11" key="2">
    <citation type="submission" date="2018-11" db="EMBL/GenBank/DDBJ databases">
        <authorList>
            <consortium name="Pathogen Informatics"/>
        </authorList>
    </citation>
    <scope>NUCLEOTIDE SEQUENCE [LARGE SCALE GENOMIC DNA]</scope>
    <source>
        <strain evidence="10 11">Egypt</strain>
    </source>
</reference>
<keyword evidence="9" id="KW-0812">Transmembrane</keyword>
<comment type="subcellular location">
    <subcellularLocation>
        <location evidence="2">Cytoplasm</location>
    </subcellularLocation>
    <subcellularLocation>
        <location evidence="1">Nucleus</location>
    </subcellularLocation>
</comment>
<keyword evidence="6" id="KW-0963">Cytoplasm</keyword>
<dbReference type="GO" id="GO:0005737">
    <property type="term" value="C:cytoplasm"/>
    <property type="evidence" value="ECO:0007669"/>
    <property type="project" value="UniProtKB-SubCell"/>
</dbReference>
<dbReference type="Proteomes" id="UP000272942">
    <property type="component" value="Unassembled WGS sequence"/>
</dbReference>
<organism evidence="12">
    <name type="scientific">Echinostoma caproni</name>
    <dbReference type="NCBI Taxonomy" id="27848"/>
    <lineage>
        <taxon>Eukaryota</taxon>
        <taxon>Metazoa</taxon>
        <taxon>Spiralia</taxon>
        <taxon>Lophotrochozoa</taxon>
        <taxon>Platyhelminthes</taxon>
        <taxon>Trematoda</taxon>
        <taxon>Digenea</taxon>
        <taxon>Plagiorchiida</taxon>
        <taxon>Echinostomata</taxon>
        <taxon>Echinostomatoidea</taxon>
        <taxon>Echinostomatidae</taxon>
        <taxon>Echinostoma</taxon>
    </lineage>
</organism>
<evidence type="ECO:0000256" key="6">
    <source>
        <dbReference type="ARBA" id="ARBA00022490"/>
    </source>
</evidence>
<evidence type="ECO:0000256" key="2">
    <source>
        <dbReference type="ARBA" id="ARBA00004496"/>
    </source>
</evidence>
<keyword evidence="7" id="KW-0819">tRNA processing</keyword>
<dbReference type="Pfam" id="PF05625">
    <property type="entry name" value="PAXNEB"/>
    <property type="match status" value="1"/>
</dbReference>
<dbReference type="OrthoDB" id="289162at2759"/>
<evidence type="ECO:0000256" key="4">
    <source>
        <dbReference type="ARBA" id="ARBA00007573"/>
    </source>
</evidence>
<dbReference type="PANTHER" id="PTHR12896:SF1">
    <property type="entry name" value="ELONGATOR COMPLEX PROTEIN 4"/>
    <property type="match status" value="1"/>
</dbReference>
<keyword evidence="11" id="KW-1185">Reference proteome</keyword>
<comment type="pathway">
    <text evidence="3">tRNA modification; 5-methoxycarbonylmethyl-2-thiouridine-tRNA biosynthesis.</text>
</comment>
<evidence type="ECO:0000313" key="12">
    <source>
        <dbReference type="WBParaSite" id="ECPE_0001190301-mRNA-1"/>
    </source>
</evidence>
<dbReference type="InterPro" id="IPR027417">
    <property type="entry name" value="P-loop_NTPase"/>
</dbReference>
<comment type="similarity">
    <text evidence="4">Belongs to the ELP4 family.</text>
</comment>
<dbReference type="EMBL" id="UZAN01051684">
    <property type="protein sequence ID" value="VDP89058.1"/>
    <property type="molecule type" value="Genomic_DNA"/>
</dbReference>
<evidence type="ECO:0000256" key="9">
    <source>
        <dbReference type="SAM" id="Phobius"/>
    </source>
</evidence>
<evidence type="ECO:0000256" key="1">
    <source>
        <dbReference type="ARBA" id="ARBA00004123"/>
    </source>
</evidence>
<protein>
    <recommendedName>
        <fullName evidence="5">Elongator complex protein 4</fullName>
    </recommendedName>
</protein>
<evidence type="ECO:0000256" key="5">
    <source>
        <dbReference type="ARBA" id="ARBA00020265"/>
    </source>
</evidence>
<keyword evidence="9" id="KW-1133">Transmembrane helix</keyword>
<dbReference type="GO" id="GO:0033588">
    <property type="term" value="C:elongator holoenzyme complex"/>
    <property type="evidence" value="ECO:0007669"/>
    <property type="project" value="InterPro"/>
</dbReference>
<accession>A0A183AY33</accession>
<evidence type="ECO:0000256" key="3">
    <source>
        <dbReference type="ARBA" id="ARBA00005043"/>
    </source>
</evidence>
<keyword evidence="9" id="KW-0472">Membrane</keyword>
<evidence type="ECO:0000313" key="11">
    <source>
        <dbReference type="Proteomes" id="UP000272942"/>
    </source>
</evidence>
<dbReference type="WBParaSite" id="ECPE_0001190301-mRNA-1">
    <property type="protein sequence ID" value="ECPE_0001190301-mRNA-1"/>
    <property type="gene ID" value="ECPE_0001190301"/>
</dbReference>
<dbReference type="PANTHER" id="PTHR12896">
    <property type="entry name" value="PAX6 NEIGHBOR PROTEIN PAXNEB"/>
    <property type="match status" value="1"/>
</dbReference>
<dbReference type="UniPathway" id="UPA00988"/>
<dbReference type="AlphaFoldDB" id="A0A183AY33"/>
<evidence type="ECO:0000256" key="8">
    <source>
        <dbReference type="ARBA" id="ARBA00023242"/>
    </source>
</evidence>
<dbReference type="GO" id="GO:0008023">
    <property type="term" value="C:transcription elongation factor complex"/>
    <property type="evidence" value="ECO:0007669"/>
    <property type="project" value="TreeGrafter"/>
</dbReference>
<evidence type="ECO:0000313" key="10">
    <source>
        <dbReference type="EMBL" id="VDP89058.1"/>
    </source>
</evidence>
<feature type="transmembrane region" description="Helical" evidence="9">
    <location>
        <begin position="182"/>
        <end position="208"/>
    </location>
</feature>